<reference evidence="2 3" key="1">
    <citation type="journal article" date="2014" name="PLoS Genet.">
        <title>Phylogenetically driven sequencing of extremely halophilic archaea reveals strategies for static and dynamic osmo-response.</title>
        <authorList>
            <person name="Becker E.A."/>
            <person name="Seitzer P.M."/>
            <person name="Tritt A."/>
            <person name="Larsen D."/>
            <person name="Krusor M."/>
            <person name="Yao A.I."/>
            <person name="Wu D."/>
            <person name="Madern D."/>
            <person name="Eisen J.A."/>
            <person name="Darling A.E."/>
            <person name="Facciotti M.T."/>
        </authorList>
    </citation>
    <scope>NUCLEOTIDE SEQUENCE [LARGE SCALE GENOMIC DNA]</scope>
    <source>
        <strain evidence="2 3">DSM 10524</strain>
    </source>
</reference>
<proteinExistence type="predicted"/>
<comment type="caution">
    <text evidence="2">The sequence shown here is derived from an EMBL/GenBank/DDBJ whole genome shotgun (WGS) entry which is preliminary data.</text>
</comment>
<accession>L9X6F1</accession>
<organism evidence="2 3">
    <name type="scientific">Natronococcus amylolyticus DSM 10524</name>
    <dbReference type="NCBI Taxonomy" id="1227497"/>
    <lineage>
        <taxon>Archaea</taxon>
        <taxon>Methanobacteriati</taxon>
        <taxon>Methanobacteriota</taxon>
        <taxon>Stenosarchaea group</taxon>
        <taxon>Halobacteria</taxon>
        <taxon>Halobacteriales</taxon>
        <taxon>Natrialbaceae</taxon>
        <taxon>Natronococcus</taxon>
    </lineage>
</organism>
<evidence type="ECO:0000313" key="3">
    <source>
        <dbReference type="Proteomes" id="UP000011688"/>
    </source>
</evidence>
<dbReference type="EMBL" id="AOIB01000028">
    <property type="protein sequence ID" value="ELY56173.1"/>
    <property type="molecule type" value="Genomic_DNA"/>
</dbReference>
<keyword evidence="1" id="KW-0812">Transmembrane</keyword>
<keyword evidence="3" id="KW-1185">Reference proteome</keyword>
<sequence>MALALPLLVVAPEFAPLALSAGLIGGIFPDLDMYAGHRKTLHFPVYYSVLAVPATGVAALVPTGATVAVAVFLLAAAIHCATDVLGSGLELRPWEGTSDRAVYDHYRRTWIPPRRLVRYDGSPTDLMLSVTVALPLLYTLEGEFRWLVFGIVVVGAVYTALRRRLADLAAVVARRIPTGIRPYVPKRYLEEPESETSTTRS</sequence>
<keyword evidence="1" id="KW-1133">Transmembrane helix</keyword>
<name>L9X6F1_9EURY</name>
<dbReference type="STRING" id="1227497.C491_14537"/>
<feature type="transmembrane region" description="Helical" evidence="1">
    <location>
        <begin position="44"/>
        <end position="77"/>
    </location>
</feature>
<keyword evidence="1" id="KW-0472">Membrane</keyword>
<evidence type="ECO:0000256" key="1">
    <source>
        <dbReference type="SAM" id="Phobius"/>
    </source>
</evidence>
<dbReference type="AlphaFoldDB" id="L9X6F1"/>
<dbReference type="eggNOG" id="arCOG04664">
    <property type="taxonomic scope" value="Archaea"/>
</dbReference>
<evidence type="ECO:0008006" key="4">
    <source>
        <dbReference type="Google" id="ProtNLM"/>
    </source>
</evidence>
<dbReference type="Proteomes" id="UP000011688">
    <property type="component" value="Unassembled WGS sequence"/>
</dbReference>
<protein>
    <recommendedName>
        <fullName evidence="4">Membrane-bound metal-dependent hydrolase</fullName>
    </recommendedName>
</protein>
<evidence type="ECO:0000313" key="2">
    <source>
        <dbReference type="EMBL" id="ELY56173.1"/>
    </source>
</evidence>
<gene>
    <name evidence="2" type="ORF">C491_14537</name>
</gene>
<dbReference type="PATRIC" id="fig|1227497.3.peg.2970"/>